<keyword evidence="5" id="KW-1185">Reference proteome</keyword>
<evidence type="ECO:0000313" key="5">
    <source>
        <dbReference type="Proteomes" id="UP000218267"/>
    </source>
</evidence>
<dbReference type="EMBL" id="AP018042">
    <property type="protein sequence ID" value="BAX78616.1"/>
    <property type="molecule type" value="Genomic_DNA"/>
</dbReference>
<reference evidence="5" key="2">
    <citation type="journal article" date="2020" name="Antonie Van Leeuwenhoek">
        <title>Labilibaculum antarcticum sp. nov., a novel facultative anaerobic, psychrotorelant bacterium isolated from marine sediment of Antarctica.</title>
        <authorList>
            <person name="Watanabe M."/>
            <person name="Kojima H."/>
            <person name="Fukui M."/>
        </authorList>
    </citation>
    <scope>NUCLEOTIDE SEQUENCE [LARGE SCALE GENOMIC DNA]</scope>
    <source>
        <strain evidence="5">SPP2</strain>
    </source>
</reference>
<accession>A0A1Y1CE42</accession>
<name>A0A1Y1CE42_9BACT</name>
<dbReference type="OrthoDB" id="8595007at2"/>
<feature type="domain" description="DUF3857" evidence="3">
    <location>
        <begin position="66"/>
        <end position="222"/>
    </location>
</feature>
<organism evidence="4 5">
    <name type="scientific">Labilibaculum antarcticum</name>
    <dbReference type="NCBI Taxonomy" id="1717717"/>
    <lineage>
        <taxon>Bacteria</taxon>
        <taxon>Pseudomonadati</taxon>
        <taxon>Bacteroidota</taxon>
        <taxon>Bacteroidia</taxon>
        <taxon>Marinilabiliales</taxon>
        <taxon>Marinifilaceae</taxon>
        <taxon>Labilibaculum</taxon>
    </lineage>
</organism>
<evidence type="ECO:0000313" key="4">
    <source>
        <dbReference type="EMBL" id="BAX78616.1"/>
    </source>
</evidence>
<dbReference type="SUPFAM" id="SSF54001">
    <property type="entry name" value="Cysteine proteinases"/>
    <property type="match status" value="1"/>
</dbReference>
<evidence type="ECO:0000259" key="3">
    <source>
        <dbReference type="Pfam" id="PF12969"/>
    </source>
</evidence>
<dbReference type="InterPro" id="IPR038765">
    <property type="entry name" value="Papain-like_cys_pep_sf"/>
</dbReference>
<gene>
    <name evidence="4" type="ORF">ALGA_0221</name>
</gene>
<feature type="signal peptide" evidence="1">
    <location>
        <begin position="1"/>
        <end position="24"/>
    </location>
</feature>
<feature type="domain" description="Transglutaminase-like" evidence="2">
    <location>
        <begin position="284"/>
        <end position="391"/>
    </location>
</feature>
<dbReference type="Gene3D" id="3.10.620.30">
    <property type="match status" value="1"/>
</dbReference>
<dbReference type="InterPro" id="IPR002931">
    <property type="entry name" value="Transglutaminase-like"/>
</dbReference>
<dbReference type="Proteomes" id="UP000218267">
    <property type="component" value="Chromosome"/>
</dbReference>
<feature type="chain" id="PRO_5012914547" evidence="1">
    <location>
        <begin position="25"/>
        <end position="643"/>
    </location>
</feature>
<protein>
    <submittedName>
        <fullName evidence="4">Uncharacterized protein</fullName>
    </submittedName>
</protein>
<reference evidence="4 5" key="1">
    <citation type="journal article" date="2018" name="Mar. Genomics">
        <title>Complete genome sequence of Marinifilaceae bacterium strain SPP2, isolated from the Antarctic marine sediment.</title>
        <authorList>
            <person name="Watanabe M."/>
            <person name="Kojima H."/>
            <person name="Fukui M."/>
        </authorList>
    </citation>
    <scope>NUCLEOTIDE SEQUENCE [LARGE SCALE GENOMIC DNA]</scope>
    <source>
        <strain evidence="4 5">SPP2</strain>
    </source>
</reference>
<keyword evidence="1" id="KW-0732">Signal</keyword>
<dbReference type="KEGG" id="mbas:ALGA_0221"/>
<dbReference type="Gene3D" id="2.60.120.1130">
    <property type="match status" value="1"/>
</dbReference>
<sequence length="643" mass="74345">MKLMKQITLLGLLSCLLFLTPAFAKKESIKYPAFTIPTELKKNANAVVRLDQAEFTVYSPKNSSLKQKMVITILNKKGESYASIPFGYSKFMTLESLKITIYNSSGIQIKKVKDSEIKDYSYSSAGELIGDSRYKIYESLQKQYPYTIEYESESNYKGLFVYPSWRAYPGYLVSIENSSMKVILPEEENLRYKCINYTDSISTCTENHVKIYQWGIDSLPALKREPYSTGVLSQAPQILLAPLNFEMDNYPGSLESWNSLGKWFASLNKGRDQIPTDEQAHIIELTKDCQTDTEKVKALYEYMQSKTRYIGIQLGIGGNQPFPAEMVSEKAYGDCKALSNYMKSLLKVVNIPSNYTLVRAGESNSFQHIDFVHDYFNHVILRVPIQNDTIWLECTSQKMPFGYLGTFTDDRDVLCVNNEGGELCHTPIYSMEENQQIQTGTFTIQTNGNAKAQITTQFSGIQYENIETLYSTSSAEEQKKFLYEEHINLPDFTINDYSLEENKSRIPSSVLKLDLDVRNYASQTGDRLFIPLNQINRISYVPKKLKKRLTDIRYARSMEDRDSICFILPKDYKIESIPKKKIIESDFGYYQRTIEVLDNKVYYTRIYRKHKNTFKASRYEEFRTFRKELEKADKLRLVLKKIT</sequence>
<dbReference type="Gene3D" id="2.60.40.3140">
    <property type="match status" value="1"/>
</dbReference>
<dbReference type="AlphaFoldDB" id="A0A1Y1CE42"/>
<dbReference type="Pfam" id="PF12969">
    <property type="entry name" value="DUF3857"/>
    <property type="match status" value="1"/>
</dbReference>
<evidence type="ECO:0000259" key="2">
    <source>
        <dbReference type="Pfam" id="PF01841"/>
    </source>
</evidence>
<proteinExistence type="predicted"/>
<evidence type="ECO:0000256" key="1">
    <source>
        <dbReference type="SAM" id="SignalP"/>
    </source>
</evidence>
<dbReference type="InterPro" id="IPR024618">
    <property type="entry name" value="DUF3857"/>
</dbReference>
<dbReference type="Pfam" id="PF01841">
    <property type="entry name" value="Transglut_core"/>
    <property type="match status" value="1"/>
</dbReference>